<dbReference type="Proteomes" id="UP000429595">
    <property type="component" value="Unassembled WGS sequence"/>
</dbReference>
<evidence type="ECO:0000313" key="8">
    <source>
        <dbReference type="Proteomes" id="UP000429595"/>
    </source>
</evidence>
<dbReference type="GO" id="GO:0016639">
    <property type="term" value="F:oxidoreductase activity, acting on the CH-NH2 group of donors, NAD or NADP as acceptor"/>
    <property type="evidence" value="ECO:0007669"/>
    <property type="project" value="InterPro"/>
</dbReference>
<dbReference type="NCBIfam" id="TIGR01317">
    <property type="entry name" value="GOGAT_sm_gam"/>
    <property type="match status" value="1"/>
</dbReference>
<protein>
    <submittedName>
        <fullName evidence="7">Glutamate synthase small subunit</fullName>
        <ecNumber evidence="7">1.4.1.-</ecNumber>
    </submittedName>
</protein>
<feature type="domain" description="FAD/NAD(P)-binding" evidence="5">
    <location>
        <begin position="154"/>
        <end position="476"/>
    </location>
</feature>
<proteinExistence type="predicted"/>
<sequence length="494" mass="54317">MGKATGFMDYKRIVPGERNPKVRLNDWKEYQQTLPEDEWKKQGARCMDCGTPFCHTGIQLGHSTIGCPLYNLIPEWNDLVYQGRWREALDRLLKTNNFPEFTGRVCPAPCEGSCTAAINDPAVAIKSIERAIIDKGFEEGWIVPEPPAVRTGKKIAIVGSGPAGLVSADELNKAGHSVTVFERSDRIGGLLMYGIPNMKLEKEIVERRVSLLEEEGIQFVTNTEVGKDIDAGQLRDEFDAVILCSGAQKHRDLPIEGRELKGIHFAMNYLTSNTKSLLDSNFADGAFISAKGKDVIVIGGGDTGADCVASALRHQCKSIAQFGKHPQLPAERAAGNPWPEYPHTFSLDYAYAEANAQLGIDPREYSIITKKFIGDEHGHVKELHTVQVQKITDEKGCVITREISGSEKVWPAQLVFIAVGFSGPEEEVIHAFNLTQDKYSNVKAPGGKYTTNVEGVFAAGDVRRGQSLIVWAIQEGRGAARECDHYLTRSTALS</sequence>
<dbReference type="Gene3D" id="1.10.1060.10">
    <property type="entry name" value="Alpha-helical ferredoxin"/>
    <property type="match status" value="1"/>
</dbReference>
<keyword evidence="2 7" id="KW-0560">Oxidoreductase</keyword>
<dbReference type="PANTHER" id="PTHR43100:SF1">
    <property type="entry name" value="GLUTAMATE SYNTHASE [NADPH] SMALL CHAIN"/>
    <property type="match status" value="1"/>
</dbReference>
<evidence type="ECO:0000256" key="3">
    <source>
        <dbReference type="ARBA" id="ARBA00023164"/>
    </source>
</evidence>
<dbReference type="PRINTS" id="PR00419">
    <property type="entry name" value="ADXRDTASE"/>
</dbReference>
<accession>A0A6I1FI52</accession>
<keyword evidence="1" id="KW-0028">Amino-acid biosynthesis</keyword>
<dbReference type="InterPro" id="IPR028261">
    <property type="entry name" value="DPD_II"/>
</dbReference>
<dbReference type="SUPFAM" id="SSF51971">
    <property type="entry name" value="Nucleotide-binding domain"/>
    <property type="match status" value="1"/>
</dbReference>
<evidence type="ECO:0000259" key="6">
    <source>
        <dbReference type="Pfam" id="PF14691"/>
    </source>
</evidence>
<organism evidence="7 8">
    <name type="scientific">Bacillus aerolatus</name>
    <dbReference type="NCBI Taxonomy" id="2653354"/>
    <lineage>
        <taxon>Bacteria</taxon>
        <taxon>Bacillati</taxon>
        <taxon>Bacillota</taxon>
        <taxon>Bacilli</taxon>
        <taxon>Bacillales</taxon>
        <taxon>Bacillaceae</taxon>
        <taxon>Bacillus</taxon>
    </lineage>
</organism>
<dbReference type="InterPro" id="IPR009051">
    <property type="entry name" value="Helical_ferredxn"/>
</dbReference>
<evidence type="ECO:0000313" key="7">
    <source>
        <dbReference type="EMBL" id="KAB7705569.1"/>
    </source>
</evidence>
<comment type="pathway">
    <text evidence="4">Amino-acid biosynthesis.</text>
</comment>
<dbReference type="InterPro" id="IPR051394">
    <property type="entry name" value="Glutamate_Synthase"/>
</dbReference>
<dbReference type="PANTHER" id="PTHR43100">
    <property type="entry name" value="GLUTAMATE SYNTHASE [NADPH] SMALL CHAIN"/>
    <property type="match status" value="1"/>
</dbReference>
<comment type="caution">
    <text evidence="7">The sequence shown here is derived from an EMBL/GenBank/DDBJ whole genome shotgun (WGS) entry which is preliminary data.</text>
</comment>
<keyword evidence="8" id="KW-1185">Reference proteome</keyword>
<dbReference type="InterPro" id="IPR006005">
    <property type="entry name" value="Glut_synth_ssu1"/>
</dbReference>
<dbReference type="Pfam" id="PF07992">
    <property type="entry name" value="Pyr_redox_2"/>
    <property type="match status" value="1"/>
</dbReference>
<dbReference type="InterPro" id="IPR036188">
    <property type="entry name" value="FAD/NAD-bd_sf"/>
</dbReference>
<name>A0A6I1FI52_9BACI</name>
<gene>
    <name evidence="7" type="primary">gltD</name>
    <name evidence="7" type="ORF">F9802_13595</name>
</gene>
<dbReference type="SUPFAM" id="SSF46548">
    <property type="entry name" value="alpha-helical ferredoxin"/>
    <property type="match status" value="1"/>
</dbReference>
<dbReference type="InterPro" id="IPR023753">
    <property type="entry name" value="FAD/NAD-binding_dom"/>
</dbReference>
<reference evidence="7 8" key="1">
    <citation type="submission" date="2019-10" db="EMBL/GenBank/DDBJ databases">
        <title>Bacillus aerolatum sp. nov., isolated from bioaerosol of sport playgrounds.</title>
        <authorList>
            <person name="Chen P."/>
            <person name="Zhang G."/>
        </authorList>
    </citation>
    <scope>NUCLEOTIDE SEQUENCE [LARGE SCALE GENOMIC DNA]</scope>
    <source>
        <strain evidence="7 8">CX253</strain>
    </source>
</reference>
<feature type="domain" description="Dihydroprymidine dehydrogenase" evidence="6">
    <location>
        <begin position="24"/>
        <end position="140"/>
    </location>
</feature>
<evidence type="ECO:0000256" key="1">
    <source>
        <dbReference type="ARBA" id="ARBA00022605"/>
    </source>
</evidence>
<dbReference type="AlphaFoldDB" id="A0A6I1FI52"/>
<keyword evidence="3" id="KW-0314">Glutamate biosynthesis</keyword>
<dbReference type="RefSeq" id="WP_152152859.1">
    <property type="nucleotide sequence ID" value="NZ_WEIO01000008.1"/>
</dbReference>
<dbReference type="Gene3D" id="3.50.50.60">
    <property type="entry name" value="FAD/NAD(P)-binding domain"/>
    <property type="match status" value="2"/>
</dbReference>
<evidence type="ECO:0000256" key="2">
    <source>
        <dbReference type="ARBA" id="ARBA00023002"/>
    </source>
</evidence>
<dbReference type="EMBL" id="WEIO01000008">
    <property type="protein sequence ID" value="KAB7705569.1"/>
    <property type="molecule type" value="Genomic_DNA"/>
</dbReference>
<dbReference type="Pfam" id="PF14691">
    <property type="entry name" value="Fer4_20"/>
    <property type="match status" value="1"/>
</dbReference>
<evidence type="ECO:0000259" key="5">
    <source>
        <dbReference type="Pfam" id="PF07992"/>
    </source>
</evidence>
<dbReference type="GO" id="GO:0051536">
    <property type="term" value="F:iron-sulfur cluster binding"/>
    <property type="evidence" value="ECO:0007669"/>
    <property type="project" value="InterPro"/>
</dbReference>
<evidence type="ECO:0000256" key="4">
    <source>
        <dbReference type="ARBA" id="ARBA00029440"/>
    </source>
</evidence>
<dbReference type="GO" id="GO:0006537">
    <property type="term" value="P:glutamate biosynthetic process"/>
    <property type="evidence" value="ECO:0007669"/>
    <property type="project" value="UniProtKB-KW"/>
</dbReference>
<dbReference type="EC" id="1.4.1.-" evidence="7"/>